<dbReference type="KEGG" id="schf:IPT68_00725"/>
<accession>A0A7M2T7D2</accession>
<keyword evidence="3" id="KW-0378">Hydrolase</keyword>
<dbReference type="AlphaFoldDB" id="A0A7M2T7D2"/>
<dbReference type="SUPFAM" id="SSF56601">
    <property type="entry name" value="beta-lactamase/transpeptidase-like"/>
    <property type="match status" value="1"/>
</dbReference>
<dbReference type="Gene3D" id="3.40.710.10">
    <property type="entry name" value="DD-peptidase/beta-lactamase superfamily"/>
    <property type="match status" value="1"/>
</dbReference>
<organism evidence="3 4">
    <name type="scientific">Streptomyces chromofuscus</name>
    <dbReference type="NCBI Taxonomy" id="42881"/>
    <lineage>
        <taxon>Bacteria</taxon>
        <taxon>Bacillati</taxon>
        <taxon>Actinomycetota</taxon>
        <taxon>Actinomycetes</taxon>
        <taxon>Kitasatosporales</taxon>
        <taxon>Streptomycetaceae</taxon>
        <taxon>Streptomyces</taxon>
    </lineage>
</organism>
<dbReference type="GO" id="GO:0030655">
    <property type="term" value="P:beta-lactam antibiotic catabolic process"/>
    <property type="evidence" value="ECO:0007669"/>
    <property type="project" value="InterPro"/>
</dbReference>
<dbReference type="Pfam" id="PF13354">
    <property type="entry name" value="Beta-lactamase2"/>
    <property type="match status" value="1"/>
</dbReference>
<evidence type="ECO:0000256" key="1">
    <source>
        <dbReference type="SAM" id="MobiDB-lite"/>
    </source>
</evidence>
<dbReference type="GO" id="GO:0008800">
    <property type="term" value="F:beta-lactamase activity"/>
    <property type="evidence" value="ECO:0007669"/>
    <property type="project" value="InterPro"/>
</dbReference>
<feature type="region of interest" description="Disordered" evidence="1">
    <location>
        <begin position="34"/>
        <end position="58"/>
    </location>
</feature>
<dbReference type="InterPro" id="IPR012338">
    <property type="entry name" value="Beta-lactam/transpept-like"/>
</dbReference>
<keyword evidence="4" id="KW-1185">Reference proteome</keyword>
<reference evidence="3 4" key="1">
    <citation type="submission" date="2020-10" db="EMBL/GenBank/DDBJ databases">
        <title>Streptomyces chromofuscus complate genome analysis.</title>
        <authorList>
            <person name="Anwar N."/>
        </authorList>
    </citation>
    <scope>NUCLEOTIDE SEQUENCE [LARGE SCALE GENOMIC DNA]</scope>
    <source>
        <strain evidence="3 4">DSM 40273</strain>
    </source>
</reference>
<proteinExistence type="predicted"/>
<evidence type="ECO:0000259" key="2">
    <source>
        <dbReference type="Pfam" id="PF13354"/>
    </source>
</evidence>
<name>A0A7M2T7D2_STRCW</name>
<dbReference type="Proteomes" id="UP000594008">
    <property type="component" value="Chromosome"/>
</dbReference>
<feature type="domain" description="Beta-lactamase class A catalytic" evidence="2">
    <location>
        <begin position="2"/>
        <end position="33"/>
    </location>
</feature>
<protein>
    <submittedName>
        <fullName evidence="3">Serine hydrolase</fullName>
    </submittedName>
</protein>
<gene>
    <name evidence="3" type="ORF">IPT68_00725</name>
</gene>
<evidence type="ECO:0000313" key="3">
    <source>
        <dbReference type="EMBL" id="QOV44606.1"/>
    </source>
</evidence>
<sequence length="58" mass="6387">MPDPVELSVRELALSMMNVSDNDATDVLRDRLVDTRRSTPQTAGPHRVPPRGGGRSRC</sequence>
<dbReference type="RefSeq" id="WP_189697657.1">
    <property type="nucleotide sequence ID" value="NZ_CP063374.1"/>
</dbReference>
<dbReference type="InterPro" id="IPR045155">
    <property type="entry name" value="Beta-lactam_cat"/>
</dbReference>
<dbReference type="EMBL" id="CP063374">
    <property type="protein sequence ID" value="QOV44606.1"/>
    <property type="molecule type" value="Genomic_DNA"/>
</dbReference>
<evidence type="ECO:0000313" key="4">
    <source>
        <dbReference type="Proteomes" id="UP000594008"/>
    </source>
</evidence>